<accession>A0A0N4V4P6</accession>
<gene>
    <name evidence="2" type="ORF">EVEC_LOCUS4795</name>
</gene>
<dbReference type="Pfam" id="PF00567">
    <property type="entry name" value="TUDOR"/>
    <property type="match status" value="1"/>
</dbReference>
<dbReference type="SMART" id="SM00333">
    <property type="entry name" value="TUDOR"/>
    <property type="match status" value="1"/>
</dbReference>
<dbReference type="AlphaFoldDB" id="A0A0N4V4P6"/>
<sequence>MRTVPNSVTGFHCRAVLSDDEVSSVATCFQLCNMKPLLIPASKNEYVQCMMVSSLSKARHFVCLLDSVTREIQSRCDALESNGSFKLAINPEKGTIVMARTSKSPRLSRCAVVSKSKPDCVHVFFVDYGLSEFVRYDQIYCLEDRELLDFPPQSFCVCLDDVSDRKLGEDDYKKLKSIDAVAIQILIIRLKSCIAVFISLPSIGFQEPNVQIKVLFAVDVTEDGEAFLVNMETKLNDGKFHSIRSLLERHNVTNNCKGQAGSQHWRLSSMQRDLASTADTINNVKDGCYKRGYFREQNSEWQTGHRMGFASGQSGRANLAAQHCSAQNGLMHEQDFNDRSGGLNSNGFNKFGPQFPVGDFRPRMPFSCRAAAPTLFDSSLNDAHQNVEEESKKVSLNEGTVEKSVDLESKSGEDLEDGVTKVVSFFALPLFARSQADNRSLVGGSEADGSSAGDKSVGLHKSELDETIDMEQLGVEQAVPLDKLVEKQQVEVGTDETVKGVPVPRFFVCLGEKVLSVLWVSGGYSFAKLTVHVMLLLQSCRFSWFPGMGLACPDVVPCVNLVWVRLIYALYDSCCFQGAFMRTVKEARS</sequence>
<evidence type="ECO:0000259" key="1">
    <source>
        <dbReference type="SMART" id="SM00333"/>
    </source>
</evidence>
<evidence type="ECO:0000313" key="4">
    <source>
        <dbReference type="WBParaSite" id="EVEC_0000514201-mRNA-1"/>
    </source>
</evidence>
<evidence type="ECO:0000313" key="2">
    <source>
        <dbReference type="EMBL" id="VDD90044.1"/>
    </source>
</evidence>
<protein>
    <submittedName>
        <fullName evidence="4">Tudor domain-containing protein</fullName>
    </submittedName>
</protein>
<dbReference type="CDD" id="cd20379">
    <property type="entry name" value="Tudor_dTUD-like"/>
    <property type="match status" value="1"/>
</dbReference>
<dbReference type="EMBL" id="UXUI01007965">
    <property type="protein sequence ID" value="VDD90044.1"/>
    <property type="molecule type" value="Genomic_DNA"/>
</dbReference>
<reference evidence="2 3" key="2">
    <citation type="submission" date="2018-10" db="EMBL/GenBank/DDBJ databases">
        <authorList>
            <consortium name="Pathogen Informatics"/>
        </authorList>
    </citation>
    <scope>NUCLEOTIDE SEQUENCE [LARGE SCALE GENOMIC DNA]</scope>
</reference>
<dbReference type="InterPro" id="IPR002999">
    <property type="entry name" value="Tudor"/>
</dbReference>
<dbReference type="SUPFAM" id="SSF63748">
    <property type="entry name" value="Tudor/PWWP/MBT"/>
    <property type="match status" value="1"/>
</dbReference>
<evidence type="ECO:0000313" key="3">
    <source>
        <dbReference type="Proteomes" id="UP000274131"/>
    </source>
</evidence>
<dbReference type="OrthoDB" id="5800423at2759"/>
<organism evidence="4">
    <name type="scientific">Enterobius vermicularis</name>
    <name type="common">Human pinworm</name>
    <dbReference type="NCBI Taxonomy" id="51028"/>
    <lineage>
        <taxon>Eukaryota</taxon>
        <taxon>Metazoa</taxon>
        <taxon>Ecdysozoa</taxon>
        <taxon>Nematoda</taxon>
        <taxon>Chromadorea</taxon>
        <taxon>Rhabditida</taxon>
        <taxon>Spirurina</taxon>
        <taxon>Oxyuridomorpha</taxon>
        <taxon>Oxyuroidea</taxon>
        <taxon>Oxyuridae</taxon>
        <taxon>Enterobius</taxon>
    </lineage>
</organism>
<dbReference type="STRING" id="51028.A0A0N4V4P6"/>
<feature type="domain" description="Tudor" evidence="1">
    <location>
        <begin position="89"/>
        <end position="147"/>
    </location>
</feature>
<reference evidence="4" key="1">
    <citation type="submission" date="2017-02" db="UniProtKB">
        <authorList>
            <consortium name="WormBaseParasite"/>
        </authorList>
    </citation>
    <scope>IDENTIFICATION</scope>
</reference>
<name>A0A0N4V4P6_ENTVE</name>
<dbReference type="Gene3D" id="2.30.30.140">
    <property type="match status" value="1"/>
</dbReference>
<proteinExistence type="predicted"/>
<dbReference type="Proteomes" id="UP000274131">
    <property type="component" value="Unassembled WGS sequence"/>
</dbReference>
<keyword evidence="3" id="KW-1185">Reference proteome</keyword>
<dbReference type="WBParaSite" id="EVEC_0000514201-mRNA-1">
    <property type="protein sequence ID" value="EVEC_0000514201-mRNA-1"/>
    <property type="gene ID" value="EVEC_0000514201"/>
</dbReference>